<protein>
    <submittedName>
        <fullName evidence="1">Uncharacterized protein</fullName>
    </submittedName>
</protein>
<reference evidence="1" key="1">
    <citation type="submission" date="2021-01" db="EMBL/GenBank/DDBJ databases">
        <authorList>
            <consortium name="Genoscope - CEA"/>
            <person name="William W."/>
        </authorList>
    </citation>
    <scope>NUCLEOTIDE SEQUENCE</scope>
</reference>
<evidence type="ECO:0000313" key="1">
    <source>
        <dbReference type="EMBL" id="CAD8048401.1"/>
    </source>
</evidence>
<gene>
    <name evidence="1" type="ORF">PPRIM_AZ9-3.1.T0120449</name>
</gene>
<dbReference type="EMBL" id="CAJJDM010000009">
    <property type="protein sequence ID" value="CAD8048401.1"/>
    <property type="molecule type" value="Genomic_DNA"/>
</dbReference>
<comment type="caution">
    <text evidence="1">The sequence shown here is derived from an EMBL/GenBank/DDBJ whole genome shotgun (WGS) entry which is preliminary data.</text>
</comment>
<accession>A0A8S1K0V0</accession>
<sequence length="129" mass="15472">MQIPNYDRDSVCSFFKKLTGDILFYLDEMKSDFAKNPPQTNIKDRVLLWKDKYQQSLNQCIMTYIMKTEQVDVSQFQFKEFLDKVTDEYQNDQEFMDLLKHCNQSIENLKDFIRTNLAKDPSIYVIKDI</sequence>
<dbReference type="AlphaFoldDB" id="A0A8S1K0V0"/>
<organism evidence="1 2">
    <name type="scientific">Paramecium primaurelia</name>
    <dbReference type="NCBI Taxonomy" id="5886"/>
    <lineage>
        <taxon>Eukaryota</taxon>
        <taxon>Sar</taxon>
        <taxon>Alveolata</taxon>
        <taxon>Ciliophora</taxon>
        <taxon>Intramacronucleata</taxon>
        <taxon>Oligohymenophorea</taxon>
        <taxon>Peniculida</taxon>
        <taxon>Parameciidae</taxon>
        <taxon>Paramecium</taxon>
    </lineage>
</organism>
<proteinExistence type="predicted"/>
<dbReference type="Proteomes" id="UP000688137">
    <property type="component" value="Unassembled WGS sequence"/>
</dbReference>
<keyword evidence="2" id="KW-1185">Reference proteome</keyword>
<dbReference type="OMA" id="EHIFTNE"/>
<name>A0A8S1K0V0_PARPR</name>
<evidence type="ECO:0000313" key="2">
    <source>
        <dbReference type="Proteomes" id="UP000688137"/>
    </source>
</evidence>